<evidence type="ECO:0000313" key="2">
    <source>
        <dbReference type="EMBL" id="TKD10467.1"/>
    </source>
</evidence>
<name>A0A4U1JGK7_9BACT</name>
<feature type="chain" id="PRO_5020699551" description="Tryptophan synthase alpha chain" evidence="1">
    <location>
        <begin position="23"/>
        <end position="342"/>
    </location>
</feature>
<evidence type="ECO:0000313" key="3">
    <source>
        <dbReference type="Proteomes" id="UP000309215"/>
    </source>
</evidence>
<reference evidence="2 3" key="1">
    <citation type="submission" date="2019-04" db="EMBL/GenBank/DDBJ databases">
        <authorList>
            <person name="Li Y."/>
            <person name="Wang J."/>
        </authorList>
    </citation>
    <scope>NUCLEOTIDE SEQUENCE [LARGE SCALE GENOMIC DNA]</scope>
    <source>
        <strain evidence="2 3">DSM 14668</strain>
    </source>
</reference>
<dbReference type="Proteomes" id="UP000309215">
    <property type="component" value="Unassembled WGS sequence"/>
</dbReference>
<evidence type="ECO:0000256" key="1">
    <source>
        <dbReference type="SAM" id="SignalP"/>
    </source>
</evidence>
<accession>A0A4U1JGK7</accession>
<comment type="caution">
    <text evidence="2">The sequence shown here is derived from an EMBL/GenBank/DDBJ whole genome shotgun (WGS) entry which is preliminary data.</text>
</comment>
<keyword evidence="3" id="KW-1185">Reference proteome</keyword>
<sequence>MYPIRIPLALLLAGTIVGCSVALSLDDYEKVCDDADCRTCASAADCGAPPLCTVWTCEANVCQQRPAAPRSPCPLGVCDGDGACVGCINADDCGESTECGQWICGARICTRTFTAAGTPLSMQPNDCQTSQCDGKGNTSTVFDLQGTACATNGGKVCDGTGSCVECRSNADCTAPGSFCDVPSQTCFRCNDSQKNGDETDTDCGGQYCAQCAPGKACTKGGDCVSNFCVDGVCCNSSCTEPCKACNLIGSVGLCDAIPKYGEDLSYGNGQTCLHANNLACTGLGSCESTLGSPCVVNGDCASIHCADPDENGQKTCVKGPGDPCIQPTECYNNMCASGICPP</sequence>
<dbReference type="PROSITE" id="PS51257">
    <property type="entry name" value="PROKAR_LIPOPROTEIN"/>
    <property type="match status" value="1"/>
</dbReference>
<dbReference type="AlphaFoldDB" id="A0A4U1JGK7"/>
<dbReference type="RefSeq" id="WP_136928433.1">
    <property type="nucleotide sequence ID" value="NZ_SSMQ01000006.1"/>
</dbReference>
<keyword evidence="1" id="KW-0732">Signal</keyword>
<organism evidence="2 3">
    <name type="scientific">Polyangium fumosum</name>
    <dbReference type="NCBI Taxonomy" id="889272"/>
    <lineage>
        <taxon>Bacteria</taxon>
        <taxon>Pseudomonadati</taxon>
        <taxon>Myxococcota</taxon>
        <taxon>Polyangia</taxon>
        <taxon>Polyangiales</taxon>
        <taxon>Polyangiaceae</taxon>
        <taxon>Polyangium</taxon>
    </lineage>
</organism>
<dbReference type="OrthoDB" id="5492610at2"/>
<dbReference type="EMBL" id="SSMQ01000006">
    <property type="protein sequence ID" value="TKD10467.1"/>
    <property type="molecule type" value="Genomic_DNA"/>
</dbReference>
<evidence type="ECO:0008006" key="4">
    <source>
        <dbReference type="Google" id="ProtNLM"/>
    </source>
</evidence>
<gene>
    <name evidence="2" type="ORF">E8A74_08465</name>
</gene>
<proteinExistence type="predicted"/>
<feature type="signal peptide" evidence="1">
    <location>
        <begin position="1"/>
        <end position="22"/>
    </location>
</feature>
<protein>
    <recommendedName>
        <fullName evidence="4">Tryptophan synthase alpha chain</fullName>
    </recommendedName>
</protein>